<keyword evidence="1" id="KW-1133">Transmembrane helix</keyword>
<dbReference type="AlphaFoldDB" id="C8TDZ8"/>
<evidence type="ECO:0000313" key="3">
    <source>
        <dbReference type="Proteomes" id="UP000243681"/>
    </source>
</evidence>
<feature type="transmembrane region" description="Helical" evidence="1">
    <location>
        <begin position="430"/>
        <end position="451"/>
    </location>
</feature>
<evidence type="ECO:0000313" key="2">
    <source>
        <dbReference type="EMBL" id="CAK51484.1"/>
    </source>
</evidence>
<sequence>MCPKCPLGTFNSVSLVKHAFEANVRACTQCTYTTSTVSEGSSSPDQCLCKKGHYPNPDPTADVPCLPCPPGTWKDTVANSGCMGNGCPANSSSNVSGAVSAADRRCACNPGYVWSNSLRGCVLTPPGMFSPGGYLAAGFECPLNTTTVSLTSGPFAAVGDCACSVGFAPARGDRLLDPNSAEHRFRAWIRSIPEYANVGDSQICVPCGPHSYKETVAAASCSSCPAASYSSSSSSSSKRLCSNCLPGFYLTENEDIPCGKCPQNAFCVGSSPLEVSLLPFKNARRNCPQNAATLPNSPANDHPLKCLVSFFAVCVFHFSLSFLPFFSSFTSCLRCLQRLLLSPKGPTVNCLRLSLLSPKSPSVSFCLLLSPFVSKVSFCLLLSPFVSFCLLLSPFVSKVSFCLLLSPFVSKGPKCLRLSPALPHFSEGPNVSYCLLLSPIVSVSLLLSPIVSYCLRFSPIVSYCLLLSPFVSYCLLLSPYVSYCLLLSPIVSYCLLLSPFLSISLLLSPFVSDVSVCLRLSPWPPRAKCLLCAQLPAGLRAAGQRRRQWETVSPRAAGDLQRHCLQQLACLLSPRGHNGDSWRGLCLPLRLRAGGVQGPGHADLHGPPNPFLGFARSPQTPKSSCPAPPVVSPALARVVSPLSPNAFCLQISLESALQ</sequence>
<dbReference type="VEuPathDB" id="ToxoDB:ETH_00009755"/>
<dbReference type="Proteomes" id="UP000243681">
    <property type="component" value="Chromosome 1"/>
</dbReference>
<gene>
    <name evidence="2" type="ORF">contig5214.tmp0001</name>
</gene>
<keyword evidence="1" id="KW-0472">Membrane</keyword>
<dbReference type="VEuPathDB" id="ToxoDB:ETH2_0101200"/>
<dbReference type="SMART" id="SM01411">
    <property type="entry name" value="Ephrin_rec_like"/>
    <property type="match status" value="4"/>
</dbReference>
<accession>C8TDZ8</accession>
<proteinExistence type="predicted"/>
<keyword evidence="1" id="KW-0812">Transmembrane</keyword>
<dbReference type="Gene3D" id="2.10.50.10">
    <property type="entry name" value="Tumor Necrosis Factor Receptor, subunit A, domain 2"/>
    <property type="match status" value="3"/>
</dbReference>
<name>C8TDZ8_EIMTE</name>
<dbReference type="EMBL" id="AM269894">
    <property type="protein sequence ID" value="CAK51484.1"/>
    <property type="molecule type" value="Genomic_DNA"/>
</dbReference>
<evidence type="ECO:0000256" key="1">
    <source>
        <dbReference type="SAM" id="Phobius"/>
    </source>
</evidence>
<feature type="transmembrane region" description="Helical" evidence="1">
    <location>
        <begin position="385"/>
        <end position="409"/>
    </location>
</feature>
<feature type="transmembrane region" description="Helical" evidence="1">
    <location>
        <begin position="307"/>
        <end position="329"/>
    </location>
</feature>
<protein>
    <submittedName>
        <fullName evidence="2">Cysteine repeat modular protein 2 homologue</fullName>
    </submittedName>
</protein>
<feature type="transmembrane region" description="Helical" evidence="1">
    <location>
        <begin position="457"/>
        <end position="478"/>
    </location>
</feature>
<organism evidence="2 3">
    <name type="scientific">Eimeria tenella</name>
    <name type="common">Coccidian parasite</name>
    <dbReference type="NCBI Taxonomy" id="5802"/>
    <lineage>
        <taxon>Eukaryota</taxon>
        <taxon>Sar</taxon>
        <taxon>Alveolata</taxon>
        <taxon>Apicomplexa</taxon>
        <taxon>Conoidasida</taxon>
        <taxon>Coccidia</taxon>
        <taxon>Eucoccidiorida</taxon>
        <taxon>Eimeriorina</taxon>
        <taxon>Eimeriidae</taxon>
        <taxon>Eimeria</taxon>
    </lineage>
</organism>
<reference evidence="2 3" key="1">
    <citation type="journal article" date="2007" name="Genome Res.">
        <title>Sequencing and analysis of chromosome 1 of Eimeria tenella reveals a unique segmental organization.</title>
        <authorList>
            <person name="Ling K.H."/>
            <person name="Rajandream M.A."/>
            <person name="Rivailler P."/>
            <person name="Ivens A."/>
            <person name="Yap S.J."/>
            <person name="Madeira A.M.B.N."/>
            <person name="Mungall K."/>
            <person name="Billington K."/>
            <person name="Yee W.Y."/>
            <person name="Bankier A.T."/>
            <person name="Carroll F."/>
            <person name="Durham A.M."/>
            <person name="Peters N."/>
            <person name="Loo S.S."/>
            <person name="Mat-Isa M.N."/>
            <person name="Novaes J."/>
            <person name="Quail M."/>
            <person name="Rosli R."/>
            <person name="Shamsudin M.N."/>
            <person name="Sobreira T.J.P."/>
            <person name="Tivey A.R."/>
            <person name="Wai S.F."/>
            <person name="White S."/>
            <person name="Wu X."/>
            <person name="Kerhornou A.X."/>
            <person name="Blake D."/>
            <person name="Mohamed R."/>
            <person name="Shirley M."/>
            <person name="Gruber A."/>
            <person name="Berriman M."/>
            <person name="Tomley F."/>
            <person name="Dear P.H."/>
            <person name="Wan K.L."/>
        </authorList>
    </citation>
    <scope>NUCLEOTIDE SEQUENCE [LARGE SCALE GENOMIC DNA]</scope>
    <source>
        <strain evidence="2 3">Houghton</strain>
    </source>
</reference>
<feature type="transmembrane region" description="Helical" evidence="1">
    <location>
        <begin position="490"/>
        <end position="511"/>
    </location>
</feature>